<evidence type="ECO:0000313" key="3">
    <source>
        <dbReference type="EMBL" id="GGG53279.1"/>
    </source>
</evidence>
<keyword evidence="1" id="KW-0812">Transmembrane</keyword>
<organism evidence="3 4">
    <name type="scientific">Paenibacillus radicis</name>
    <name type="common">ex Gao et al. 2016</name>
    <dbReference type="NCBI Taxonomy" id="1737354"/>
    <lineage>
        <taxon>Bacteria</taxon>
        <taxon>Bacillati</taxon>
        <taxon>Bacillota</taxon>
        <taxon>Bacilli</taxon>
        <taxon>Bacillales</taxon>
        <taxon>Paenibacillaceae</taxon>
        <taxon>Paenibacillus</taxon>
    </lineage>
</organism>
<sequence>MYFFKSMSRFKMAMFTMAIALSIASLPCVALAEAVAETGTEPELLWVIGSGQKIELGQIAQLTLKQDYGFLDGENTKQYVRSYGSIPSEREIGAVFPASEDQQWVAYFEYTDSGHIEDKEKDKIDADALLESYRKGTEQVNKEVSDDNKMFVDRWFVEPSYNESLHSLTWSILFHDINNEDIINYNIRMLTREGYVSAILVSDPEHLEADRKVFESQIISNFSVKPGETYSDFDPATDKKAEYGLTGLILGGVGLLAAKKAGLIAVMAVFLKKFWFVIILPFMWLWRVIRGKSKKNEESAADEPSPNENIPS</sequence>
<keyword evidence="2" id="KW-0732">Signal</keyword>
<evidence type="ECO:0000313" key="4">
    <source>
        <dbReference type="Proteomes" id="UP000600247"/>
    </source>
</evidence>
<feature type="chain" id="PRO_5037157419" description="DUF2167 domain-containing protein" evidence="2">
    <location>
        <begin position="33"/>
        <end position="312"/>
    </location>
</feature>
<keyword evidence="1" id="KW-0472">Membrane</keyword>
<dbReference type="EMBL" id="BMHY01000001">
    <property type="protein sequence ID" value="GGG53279.1"/>
    <property type="molecule type" value="Genomic_DNA"/>
</dbReference>
<feature type="transmembrane region" description="Helical" evidence="1">
    <location>
        <begin position="263"/>
        <end position="286"/>
    </location>
</feature>
<comment type="caution">
    <text evidence="3">The sequence shown here is derived from an EMBL/GenBank/DDBJ whole genome shotgun (WGS) entry which is preliminary data.</text>
</comment>
<evidence type="ECO:0008006" key="5">
    <source>
        <dbReference type="Google" id="ProtNLM"/>
    </source>
</evidence>
<protein>
    <recommendedName>
        <fullName evidence="5">DUF2167 domain-containing protein</fullName>
    </recommendedName>
</protein>
<dbReference type="AlphaFoldDB" id="A0A917LRT1"/>
<feature type="signal peptide" evidence="2">
    <location>
        <begin position="1"/>
        <end position="32"/>
    </location>
</feature>
<dbReference type="Pfam" id="PF09935">
    <property type="entry name" value="DUF2167"/>
    <property type="match status" value="1"/>
</dbReference>
<keyword evidence="1" id="KW-1133">Transmembrane helix</keyword>
<keyword evidence="4" id="KW-1185">Reference proteome</keyword>
<gene>
    <name evidence="3" type="ORF">GCM10010918_02440</name>
</gene>
<dbReference type="Proteomes" id="UP000600247">
    <property type="component" value="Unassembled WGS sequence"/>
</dbReference>
<proteinExistence type="predicted"/>
<accession>A0A917LRT1</accession>
<name>A0A917LRT1_9BACL</name>
<evidence type="ECO:0000256" key="1">
    <source>
        <dbReference type="SAM" id="Phobius"/>
    </source>
</evidence>
<dbReference type="InterPro" id="IPR018682">
    <property type="entry name" value="DUF2167_membr"/>
</dbReference>
<evidence type="ECO:0000256" key="2">
    <source>
        <dbReference type="SAM" id="SignalP"/>
    </source>
</evidence>
<reference evidence="3 4" key="1">
    <citation type="journal article" date="2014" name="Int. J. Syst. Evol. Microbiol.">
        <title>Complete genome sequence of Corynebacterium casei LMG S-19264T (=DSM 44701T), isolated from a smear-ripened cheese.</title>
        <authorList>
            <consortium name="US DOE Joint Genome Institute (JGI-PGF)"/>
            <person name="Walter F."/>
            <person name="Albersmeier A."/>
            <person name="Kalinowski J."/>
            <person name="Ruckert C."/>
        </authorList>
    </citation>
    <scope>NUCLEOTIDE SEQUENCE [LARGE SCALE GENOMIC DNA]</scope>
    <source>
        <strain evidence="3 4">CGMCC 1.15286</strain>
    </source>
</reference>